<dbReference type="GO" id="GO:0071555">
    <property type="term" value="P:cell wall organization"/>
    <property type="evidence" value="ECO:0007669"/>
    <property type="project" value="UniProtKB-KW"/>
</dbReference>
<keyword evidence="8" id="KW-1185">Reference proteome</keyword>
<dbReference type="Proteomes" id="UP001209570">
    <property type="component" value="Unassembled WGS sequence"/>
</dbReference>
<keyword evidence="6" id="KW-1133">Transmembrane helix</keyword>
<evidence type="ECO:0000256" key="1">
    <source>
        <dbReference type="ARBA" id="ARBA00004370"/>
    </source>
</evidence>
<feature type="region of interest" description="Disordered" evidence="5">
    <location>
        <begin position="695"/>
        <end position="715"/>
    </location>
</feature>
<evidence type="ECO:0000313" key="8">
    <source>
        <dbReference type="Proteomes" id="UP001209570"/>
    </source>
</evidence>
<evidence type="ECO:0000256" key="5">
    <source>
        <dbReference type="SAM" id="MobiDB-lite"/>
    </source>
</evidence>
<dbReference type="AlphaFoldDB" id="A0AAD5LYB8"/>
<comment type="subcellular location">
    <subcellularLocation>
        <location evidence="1">Membrane</location>
    </subcellularLocation>
</comment>
<dbReference type="PANTHER" id="PTHR31361:SF1">
    <property type="entry name" value="BETA-GLUCAN SYNTHESIS-ASSOCIATED PROTEIN KRE6-RELATED"/>
    <property type="match status" value="1"/>
</dbReference>
<organism evidence="7 8">
    <name type="scientific">Pythium insidiosum</name>
    <name type="common">Pythiosis disease agent</name>
    <dbReference type="NCBI Taxonomy" id="114742"/>
    <lineage>
        <taxon>Eukaryota</taxon>
        <taxon>Sar</taxon>
        <taxon>Stramenopiles</taxon>
        <taxon>Oomycota</taxon>
        <taxon>Peronosporomycetes</taxon>
        <taxon>Pythiales</taxon>
        <taxon>Pythiaceae</taxon>
        <taxon>Pythium</taxon>
    </lineage>
</organism>
<dbReference type="InterPro" id="IPR005629">
    <property type="entry name" value="Skn1/Kre6/Sbg1"/>
</dbReference>
<comment type="caution">
    <text evidence="7">The sequence shown here is derived from an EMBL/GenBank/DDBJ whole genome shotgun (WGS) entry which is preliminary data.</text>
</comment>
<dbReference type="PANTHER" id="PTHR31361">
    <property type="entry name" value="BETA-GLUCAN SYNTHESIS-ASSOCIATED PROTEIN KRE6-RELATED"/>
    <property type="match status" value="1"/>
</dbReference>
<dbReference type="Gene3D" id="2.60.120.200">
    <property type="match status" value="1"/>
</dbReference>
<dbReference type="GO" id="GO:0015926">
    <property type="term" value="F:glucosidase activity"/>
    <property type="evidence" value="ECO:0007669"/>
    <property type="project" value="TreeGrafter"/>
</dbReference>
<evidence type="ECO:0000313" key="7">
    <source>
        <dbReference type="EMBL" id="KAJ0396044.1"/>
    </source>
</evidence>
<dbReference type="GO" id="GO:0006078">
    <property type="term" value="P:(1-&gt;6)-beta-D-glucan biosynthetic process"/>
    <property type="evidence" value="ECO:0007669"/>
    <property type="project" value="TreeGrafter"/>
</dbReference>
<feature type="transmembrane region" description="Helical" evidence="6">
    <location>
        <begin position="628"/>
        <end position="651"/>
    </location>
</feature>
<dbReference type="SUPFAM" id="SSF49899">
    <property type="entry name" value="Concanavalin A-like lectins/glucanases"/>
    <property type="match status" value="1"/>
</dbReference>
<evidence type="ECO:0000256" key="3">
    <source>
        <dbReference type="ARBA" id="ARBA00023180"/>
    </source>
</evidence>
<dbReference type="FunFam" id="2.60.120.200:FF:000157">
    <property type="entry name" value="Beta-glucan synthesis-associated protein SKN1"/>
    <property type="match status" value="1"/>
</dbReference>
<keyword evidence="6" id="KW-0812">Transmembrane</keyword>
<dbReference type="GO" id="GO:0005886">
    <property type="term" value="C:plasma membrane"/>
    <property type="evidence" value="ECO:0007669"/>
    <property type="project" value="TreeGrafter"/>
</dbReference>
<name>A0AAD5LYB8_PYTIN</name>
<dbReference type="InterPro" id="IPR013320">
    <property type="entry name" value="ConA-like_dom_sf"/>
</dbReference>
<dbReference type="EMBL" id="JAKCXM010000313">
    <property type="protein sequence ID" value="KAJ0396044.1"/>
    <property type="molecule type" value="Genomic_DNA"/>
</dbReference>
<proteinExistence type="predicted"/>
<evidence type="ECO:0008006" key="9">
    <source>
        <dbReference type="Google" id="ProtNLM"/>
    </source>
</evidence>
<evidence type="ECO:0000256" key="4">
    <source>
        <dbReference type="ARBA" id="ARBA00023316"/>
    </source>
</evidence>
<reference evidence="7" key="1">
    <citation type="submission" date="2021-12" db="EMBL/GenBank/DDBJ databases">
        <title>Prjna785345.</title>
        <authorList>
            <person name="Rujirawat T."/>
            <person name="Krajaejun T."/>
        </authorList>
    </citation>
    <scope>NUCLEOTIDE SEQUENCE</scope>
    <source>
        <strain evidence="7">Pi057C3</strain>
    </source>
</reference>
<protein>
    <recommendedName>
        <fullName evidence="9">Beta-glucan synthesis-associated protein</fullName>
    </recommendedName>
</protein>
<evidence type="ECO:0000256" key="2">
    <source>
        <dbReference type="ARBA" id="ARBA00023136"/>
    </source>
</evidence>
<sequence length="715" mass="79609">MTRRWGREYLQLCVTIAAAIILAWPTADVAALSNSTATFDTAAIANSSNQTSVTPSRVEVRTYLPLSGLQPWIDPDTPEDRQSYVSSRGELWELVMSDEFSNTARNFTPGGDHMWTSLEKPDGVNGAVEVYSHNMTYIECEESADGDEVCYLAIKVIDEESTIRVYNMYSRPPSFQYSKFCNPDVFDPSNQRISACDSNPGHGLNPNQGRGAPEIDLLEGGGVAISSSIQIGPGLKKKFRKIDVNLNLTGEWGYCFYSSECNTPGANLPNVPTALYKKRGFQTWYKGLRYAGNSFCDVSVEDKQTFEEVNASLTRGILENRCTLRTCPASRDVLADTGYIDGIKKKGHWGINSKGNCFAIVNSYMGSYLCDPDNMDPMCEKPRNKTQAKTNVMEPFAYQMDALSANWGVHVGAYTGFVTYQVEWVMGDTGYVRWMLSGTPIYEIPAQSLVNGPQDAARSNPRLTFPEEPMYIIFNVALSAQWGARPPNVGYPCRGNGTDPYINRICDGFPMYMKIDYVRLYQDLSENSTMAIGCDPKTHPTRQWILDHIKEYEDDDNKVIDVDGGAACRDDDDCTIPLNKTIRFRTGRCIEKRCQCGSEYWSGPRCTTQMEIIIAATGAKQRSYGPPLYAAAVVGGIAIVLTLVIVVVGTLRRQQRDVELQDKLEKYKAERDPALARTKEKTALMSMDYDETELSRFVSPNQTPSAPFQPAAKHA</sequence>
<dbReference type="Pfam" id="PF03935">
    <property type="entry name" value="SKN1_KRE6_Sbg1"/>
    <property type="match status" value="2"/>
</dbReference>
<gene>
    <name evidence="7" type="ORF">P43SY_008318</name>
</gene>
<keyword evidence="4" id="KW-0961">Cell wall biogenesis/degradation</keyword>
<keyword evidence="3" id="KW-0325">Glycoprotein</keyword>
<evidence type="ECO:0000256" key="6">
    <source>
        <dbReference type="SAM" id="Phobius"/>
    </source>
</evidence>
<keyword evidence="2 6" id="KW-0472">Membrane</keyword>
<dbReference type="GO" id="GO:0005789">
    <property type="term" value="C:endoplasmic reticulum membrane"/>
    <property type="evidence" value="ECO:0007669"/>
    <property type="project" value="TreeGrafter"/>
</dbReference>
<accession>A0AAD5LYB8</accession>